<gene>
    <name evidence="7" type="primary">rfbX</name>
    <name evidence="7" type="ORF">ERS852502_02301</name>
</gene>
<dbReference type="Proteomes" id="UP000078383">
    <property type="component" value="Unassembled WGS sequence"/>
</dbReference>
<dbReference type="EMBL" id="CZBX01000011">
    <property type="protein sequence ID" value="CUQ90924.1"/>
    <property type="molecule type" value="Genomic_DNA"/>
</dbReference>
<feature type="transmembrane region" description="Helical" evidence="6">
    <location>
        <begin position="12"/>
        <end position="31"/>
    </location>
</feature>
<feature type="transmembrane region" description="Helical" evidence="6">
    <location>
        <begin position="170"/>
        <end position="192"/>
    </location>
</feature>
<proteinExistence type="predicted"/>
<name>A0A174ZUN4_9FIRM</name>
<keyword evidence="2" id="KW-1003">Cell membrane</keyword>
<dbReference type="Pfam" id="PF01943">
    <property type="entry name" value="Polysacc_synt"/>
    <property type="match status" value="1"/>
</dbReference>
<feature type="transmembrane region" description="Helical" evidence="6">
    <location>
        <begin position="87"/>
        <end position="112"/>
    </location>
</feature>
<evidence type="ECO:0000256" key="1">
    <source>
        <dbReference type="ARBA" id="ARBA00004651"/>
    </source>
</evidence>
<dbReference type="AlphaFoldDB" id="A0A174ZUN4"/>
<feature type="transmembrane region" description="Helical" evidence="6">
    <location>
        <begin position="383"/>
        <end position="404"/>
    </location>
</feature>
<dbReference type="GO" id="GO:0005886">
    <property type="term" value="C:plasma membrane"/>
    <property type="evidence" value="ECO:0007669"/>
    <property type="project" value="UniProtKB-SubCell"/>
</dbReference>
<evidence type="ECO:0000256" key="6">
    <source>
        <dbReference type="SAM" id="Phobius"/>
    </source>
</evidence>
<protein>
    <submittedName>
        <fullName evidence="7">Putative O-antigen transporter</fullName>
    </submittedName>
</protein>
<feature type="transmembrane region" description="Helical" evidence="6">
    <location>
        <begin position="449"/>
        <end position="471"/>
    </location>
</feature>
<dbReference type="OrthoDB" id="9815702at2"/>
<evidence type="ECO:0000256" key="5">
    <source>
        <dbReference type="ARBA" id="ARBA00023136"/>
    </source>
</evidence>
<keyword evidence="3 6" id="KW-0812">Transmembrane</keyword>
<keyword evidence="4 6" id="KW-1133">Transmembrane helix</keyword>
<evidence type="ECO:0000256" key="3">
    <source>
        <dbReference type="ARBA" id="ARBA00022692"/>
    </source>
</evidence>
<keyword evidence="5 6" id="KW-0472">Membrane</keyword>
<dbReference type="InterPro" id="IPR002797">
    <property type="entry name" value="Polysacc_synth"/>
</dbReference>
<feature type="transmembrane region" description="Helical" evidence="6">
    <location>
        <begin position="213"/>
        <end position="236"/>
    </location>
</feature>
<comment type="subcellular location">
    <subcellularLocation>
        <location evidence="1">Cell membrane</location>
        <topology evidence="1">Multi-pass membrane protein</topology>
    </subcellularLocation>
</comment>
<feature type="transmembrane region" description="Helical" evidence="6">
    <location>
        <begin position="143"/>
        <end position="164"/>
    </location>
</feature>
<dbReference type="CDD" id="cd13128">
    <property type="entry name" value="MATE_Wzx_like"/>
    <property type="match status" value="1"/>
</dbReference>
<feature type="transmembrane region" description="Helical" evidence="6">
    <location>
        <begin position="290"/>
        <end position="309"/>
    </location>
</feature>
<dbReference type="PANTHER" id="PTHR30250">
    <property type="entry name" value="PST FAMILY PREDICTED COLANIC ACID TRANSPORTER"/>
    <property type="match status" value="1"/>
</dbReference>
<sequence length="489" mass="54134">MKIHSVKFNFIMNFIMSASSIVFPLITFPYISRVLMATGNGKVATASAVITYFNMFASLGIPTYGIRACAKVRDDKEKLSKTVQELLIINSITMFLTCIVFVVTVALVPEFAAEKELYIINGIGMVLNMFAITWLYNALEQYAYITVCNMVVKLLSLVLMFLLVHNPEDYIVYGGITVFASSASYVFNFVYATKFVSFKKSGTYDFRIHIKPILRFFAMAAATSVYTNLDVVMLRFMQGNTEVGYYNAAIKVKTILVTLITSLGTVLLPRLSYYIKKEKTEDFYRMIGKAVNFVVVAGLPLTIYFMLYASESIQFLAGDGYQGAVLPMIILMPTVLLIGMSNITGIQILTPQNQEQKVLNSIVCGAVADFLLNLVLIPKMASSGAALATVIAELVVLLVQCVYLKEILKDIMRDVSGMKIGVAIVVATIGGSLVKGLLDLESFGWSMEIQSFVMLAISACVFFGIYGVVLLMTKEKLVWEIVGNYIEKK</sequence>
<dbReference type="RefSeq" id="WP_055147706.1">
    <property type="nucleotide sequence ID" value="NZ_CZBS01000007.1"/>
</dbReference>
<accession>A0A174ZUN4</accession>
<feature type="transmembrane region" description="Helical" evidence="6">
    <location>
        <begin position="358"/>
        <end position="377"/>
    </location>
</feature>
<feature type="transmembrane region" description="Helical" evidence="6">
    <location>
        <begin position="321"/>
        <end position="346"/>
    </location>
</feature>
<evidence type="ECO:0000256" key="4">
    <source>
        <dbReference type="ARBA" id="ARBA00022989"/>
    </source>
</evidence>
<organism evidence="7 8">
    <name type="scientific">[Ruminococcus] torques</name>
    <dbReference type="NCBI Taxonomy" id="33039"/>
    <lineage>
        <taxon>Bacteria</taxon>
        <taxon>Bacillati</taxon>
        <taxon>Bacillota</taxon>
        <taxon>Clostridia</taxon>
        <taxon>Lachnospirales</taxon>
        <taxon>Lachnospiraceae</taxon>
        <taxon>Mediterraneibacter</taxon>
    </lineage>
</organism>
<feature type="transmembrane region" description="Helical" evidence="6">
    <location>
        <begin position="248"/>
        <end position="269"/>
    </location>
</feature>
<feature type="transmembrane region" description="Helical" evidence="6">
    <location>
        <begin position="416"/>
        <end position="437"/>
    </location>
</feature>
<evidence type="ECO:0000313" key="7">
    <source>
        <dbReference type="EMBL" id="CUQ90924.1"/>
    </source>
</evidence>
<evidence type="ECO:0000256" key="2">
    <source>
        <dbReference type="ARBA" id="ARBA00022475"/>
    </source>
</evidence>
<feature type="transmembrane region" description="Helical" evidence="6">
    <location>
        <begin position="43"/>
        <end position="66"/>
    </location>
</feature>
<evidence type="ECO:0000313" key="8">
    <source>
        <dbReference type="Proteomes" id="UP000078383"/>
    </source>
</evidence>
<feature type="transmembrane region" description="Helical" evidence="6">
    <location>
        <begin position="118"/>
        <end position="136"/>
    </location>
</feature>
<dbReference type="PANTHER" id="PTHR30250:SF11">
    <property type="entry name" value="O-ANTIGEN TRANSPORTER-RELATED"/>
    <property type="match status" value="1"/>
</dbReference>
<reference evidence="7 8" key="1">
    <citation type="submission" date="2015-09" db="EMBL/GenBank/DDBJ databases">
        <authorList>
            <consortium name="Pathogen Informatics"/>
        </authorList>
    </citation>
    <scope>NUCLEOTIDE SEQUENCE [LARGE SCALE GENOMIC DNA]</scope>
    <source>
        <strain evidence="7 8">2789STDY5834889</strain>
    </source>
</reference>
<dbReference type="GeneID" id="303258318"/>
<dbReference type="InterPro" id="IPR050833">
    <property type="entry name" value="Poly_Biosynth_Transport"/>
</dbReference>